<feature type="compositionally biased region" description="Basic and acidic residues" evidence="1">
    <location>
        <begin position="124"/>
        <end position="159"/>
    </location>
</feature>
<protein>
    <submittedName>
        <fullName evidence="2">Ribosome biogenesis regulatory protein</fullName>
    </submittedName>
</protein>
<evidence type="ECO:0000256" key="1">
    <source>
        <dbReference type="SAM" id="MobiDB-lite"/>
    </source>
</evidence>
<reference evidence="2" key="1">
    <citation type="submission" date="2016-06" db="UniProtKB">
        <authorList>
            <consortium name="WormBaseParasite"/>
        </authorList>
    </citation>
    <scope>IDENTIFICATION</scope>
</reference>
<feature type="compositionally biased region" description="Basic and acidic residues" evidence="1">
    <location>
        <begin position="88"/>
        <end position="107"/>
    </location>
</feature>
<name>A0A183EHV2_9BILA</name>
<evidence type="ECO:0000313" key="2">
    <source>
        <dbReference type="WBParaSite" id="GPUH_0002056801-mRNA-1"/>
    </source>
</evidence>
<proteinExistence type="predicted"/>
<dbReference type="WBParaSite" id="GPUH_0002056801-mRNA-1">
    <property type="protein sequence ID" value="GPUH_0002056801-mRNA-1"/>
    <property type="gene ID" value="GPUH_0002056801"/>
</dbReference>
<feature type="compositionally biased region" description="Basic and acidic residues" evidence="1">
    <location>
        <begin position="60"/>
        <end position="70"/>
    </location>
</feature>
<feature type="region of interest" description="Disordered" evidence="1">
    <location>
        <begin position="24"/>
        <end position="237"/>
    </location>
</feature>
<accession>A0A183EHV2</accession>
<sequence length="237" mass="27044">LFPNYVGYTAKQLGFCQPKVIIPKKKPEEPSGIRSSANIAAAKLADPSYAAKQRKPRKKTWQDLLREHLRALQPPPEPRKKAQSKRRKIEEAPKPPAEDEDFFDKFFPKKPKDKPLSAGRRKKKFDDKEKAEERDESGKKAGDETNKMQKDGDDRTEKERKKKKKKNDKDTTKPKKDKHRKKAKEYANGMDELDKDGTEQSDAGLQDKTVNTSVALPSLTDNAAQGKNTDLQIRLTF</sequence>
<organism evidence="2">
    <name type="scientific">Gongylonema pulchrum</name>
    <dbReference type="NCBI Taxonomy" id="637853"/>
    <lineage>
        <taxon>Eukaryota</taxon>
        <taxon>Metazoa</taxon>
        <taxon>Ecdysozoa</taxon>
        <taxon>Nematoda</taxon>
        <taxon>Chromadorea</taxon>
        <taxon>Rhabditida</taxon>
        <taxon>Spirurina</taxon>
        <taxon>Spiruromorpha</taxon>
        <taxon>Spiruroidea</taxon>
        <taxon>Gongylonematidae</taxon>
        <taxon>Gongylonema</taxon>
    </lineage>
</organism>
<dbReference type="AlphaFoldDB" id="A0A183EHV2"/>
<feature type="compositionally biased region" description="Polar residues" evidence="1">
    <location>
        <begin position="200"/>
        <end position="231"/>
    </location>
</feature>